<reference evidence="1" key="1">
    <citation type="submission" date="2020-10" db="EMBL/GenBank/DDBJ databases">
        <authorList>
            <person name="Gilroy R."/>
        </authorList>
    </citation>
    <scope>NUCLEOTIDE SEQUENCE</scope>
    <source>
        <strain evidence="1">ChiSjej3B21-11622</strain>
    </source>
</reference>
<dbReference type="AlphaFoldDB" id="A0A9D0ZXK9"/>
<dbReference type="EMBL" id="DVFT01000222">
    <property type="protein sequence ID" value="HIQ97862.1"/>
    <property type="molecule type" value="Genomic_DNA"/>
</dbReference>
<evidence type="ECO:0000313" key="2">
    <source>
        <dbReference type="Proteomes" id="UP000886886"/>
    </source>
</evidence>
<gene>
    <name evidence="1" type="ORF">IAB26_15035</name>
</gene>
<dbReference type="Gene3D" id="2.60.120.260">
    <property type="entry name" value="Galactose-binding domain-like"/>
    <property type="match status" value="1"/>
</dbReference>
<sequence length="1072" mass="123330">MKKSLEALLKNPPGEYRSAPFWGWNDRIKKDEIDFQIDEMKDKGMGGFFIHSREGLETPYLSEEWMDDVSHSIDKAKQEGMEVWIYDEDKWPSGCAGGMVSGRNPKEFSAKGLTLEILAPEEAGKREGELSEGREAADGKILGVYTAVIRGDCILKLRRGICRELCSEAEGKAGAEMRSGIEGEPGTEKRAGAEEESAVSIRVLVLRREISGNSEWYNGYAPTDNLNPEAVRAFLDLTHEQYRERFQDRFGKSVKGFFTDEPNVCDFYSMFTKGRPWVTFSDGLIPYFEERRGYSPLPSLPYLFFDGEGCEKLRHDYWRTVAERFQEAYMEQIYDWCEEQGVELTGHMLYENDLGYQTRVCGAAMPQYKYLHRPGIDILGEQTREYLTVKQCTSVAHQYGRKHTITETYGCTGWEFGFEGQKWLGDWQFVMGIDRRCQHLAEYSIAGCRKRDYPPVFNYQNTWWEYNKKMEDYFARLSFLASQGEVMRDVLVIHPISSIWTKCRSAAEEDLDNIEMNMGWLDKHITDLNQWGEEYNRLAEMLLGAHIDFDFGDEILLSQDGKVRDGALILGQASYRTVLVPRVVSLFGSTRKLLEEFQTQGGRIFWAGQFPEMEEGSYEKGKKAHWEGLQGIQRADSYEELLAKLQTERKFRITGKNGQEDGRILTMTRKTENGYLIFAVNNDRKESHSAIVTFPKKAKVTAYHPWKDEYREIPVEENGEAIRFLAEFSPAESWIWILDTKKEPLLGAVEFPYVHPHYADPVFAALGPKAKVRRTMENALTLDRCSYSLGDESLSAEMEVWKAQKEIRERLSMQQIYYNGAPQRYSWLDKEAPGDGMPFALCFTFEVKEEIEGPCYAVVEKSDRFRLALDGTALSMADGYFIDHAMKRWALPHLRTGRHQLTIRGEYTQDIELEDIYIIGGFAVDMDRNICRECGKLHFGDWISQGYLHYPGSMIYEFTLPPKQEEGKQYLLKMGEYRATLAEVKINGKSVGILMGNTEKELDITDYLDNTENHLELCVVGSPRNLFGPFHQTYTGCSRISWADFRTEGQFYTPEYVVEPYGLMGQITISMK</sequence>
<proteinExistence type="predicted"/>
<comment type="caution">
    <text evidence="1">The sequence shown here is derived from an EMBL/GenBank/DDBJ whole genome shotgun (WGS) entry which is preliminary data.</text>
</comment>
<accession>A0A9D0ZXK9</accession>
<dbReference type="Pfam" id="PF17132">
    <property type="entry name" value="Glyco_hydro_106"/>
    <property type="match status" value="1"/>
</dbReference>
<name>A0A9D0ZXK9_9FIRM</name>
<organism evidence="1 2">
    <name type="scientific">Candidatus Limivivens merdigallinarum</name>
    <dbReference type="NCBI Taxonomy" id="2840859"/>
    <lineage>
        <taxon>Bacteria</taxon>
        <taxon>Bacillati</taxon>
        <taxon>Bacillota</taxon>
        <taxon>Clostridia</taxon>
        <taxon>Lachnospirales</taxon>
        <taxon>Lachnospiraceae</taxon>
        <taxon>Lachnospiraceae incertae sedis</taxon>
        <taxon>Candidatus Limivivens</taxon>
    </lineage>
</organism>
<dbReference type="PANTHER" id="PTHR36848:SF2">
    <property type="entry name" value="SECRETED PROTEIN"/>
    <property type="match status" value="1"/>
</dbReference>
<dbReference type="SUPFAM" id="SSF49785">
    <property type="entry name" value="Galactose-binding domain-like"/>
    <property type="match status" value="1"/>
</dbReference>
<evidence type="ECO:0000313" key="1">
    <source>
        <dbReference type="EMBL" id="HIQ97862.1"/>
    </source>
</evidence>
<dbReference type="PANTHER" id="PTHR36848">
    <property type="entry name" value="DNA-BINDING PROTEIN (PUTATIVE SECRETED PROTEIN)-RELATED"/>
    <property type="match status" value="1"/>
</dbReference>
<dbReference type="Proteomes" id="UP000886886">
    <property type="component" value="Unassembled WGS sequence"/>
</dbReference>
<protein>
    <recommendedName>
        <fullName evidence="3">Alpha-L-rhamnosidase</fullName>
    </recommendedName>
</protein>
<evidence type="ECO:0008006" key="3">
    <source>
        <dbReference type="Google" id="ProtNLM"/>
    </source>
</evidence>
<dbReference type="InterPro" id="IPR053161">
    <property type="entry name" value="Ulvan_degrading_GH"/>
</dbReference>
<reference evidence="1" key="2">
    <citation type="journal article" date="2021" name="PeerJ">
        <title>Extensive microbial diversity within the chicken gut microbiome revealed by metagenomics and culture.</title>
        <authorList>
            <person name="Gilroy R."/>
            <person name="Ravi A."/>
            <person name="Getino M."/>
            <person name="Pursley I."/>
            <person name="Horton D.L."/>
            <person name="Alikhan N.F."/>
            <person name="Baker D."/>
            <person name="Gharbi K."/>
            <person name="Hall N."/>
            <person name="Watson M."/>
            <person name="Adriaenssens E.M."/>
            <person name="Foster-Nyarko E."/>
            <person name="Jarju S."/>
            <person name="Secka A."/>
            <person name="Antonio M."/>
            <person name="Oren A."/>
            <person name="Chaudhuri R.R."/>
            <person name="La Ragione R."/>
            <person name="Hildebrand F."/>
            <person name="Pallen M.J."/>
        </authorList>
    </citation>
    <scope>NUCLEOTIDE SEQUENCE</scope>
    <source>
        <strain evidence="1">ChiSjej3B21-11622</strain>
    </source>
</reference>
<dbReference type="InterPro" id="IPR008979">
    <property type="entry name" value="Galactose-bd-like_sf"/>
</dbReference>